<accession>L8WQT3</accession>
<evidence type="ECO:0000313" key="1">
    <source>
        <dbReference type="EMBL" id="ELU40350.1"/>
    </source>
</evidence>
<name>L8WQT3_THACA</name>
<proteinExistence type="predicted"/>
<gene>
    <name evidence="1" type="ORF">AG1IA_05620</name>
</gene>
<dbReference type="Proteomes" id="UP000011668">
    <property type="component" value="Unassembled WGS sequence"/>
</dbReference>
<comment type="caution">
    <text evidence="1">The sequence shown here is derived from an EMBL/GenBank/DDBJ whole genome shotgun (WGS) entry which is preliminary data.</text>
</comment>
<organism evidence="1 2">
    <name type="scientific">Thanatephorus cucumeris (strain AG1-IA)</name>
    <name type="common">Rice sheath blight fungus</name>
    <name type="synonym">Rhizoctonia solani</name>
    <dbReference type="NCBI Taxonomy" id="983506"/>
    <lineage>
        <taxon>Eukaryota</taxon>
        <taxon>Fungi</taxon>
        <taxon>Dikarya</taxon>
        <taxon>Basidiomycota</taxon>
        <taxon>Agaricomycotina</taxon>
        <taxon>Agaricomycetes</taxon>
        <taxon>Cantharellales</taxon>
        <taxon>Ceratobasidiaceae</taxon>
        <taxon>Rhizoctonia</taxon>
        <taxon>Rhizoctonia solani AG-1</taxon>
    </lineage>
</organism>
<sequence>MHSGGQVSRTLIDVDHSILARIRRTKTARESNCPGCCSYGHASPTSITGTYFTLEDLELLGIRLHLKSELP</sequence>
<protein>
    <submittedName>
        <fullName evidence="1">Uncharacterized protein</fullName>
    </submittedName>
</protein>
<dbReference type="AlphaFoldDB" id="L8WQT3"/>
<reference evidence="1 2" key="1">
    <citation type="journal article" date="2013" name="Nat. Commun.">
        <title>The evolution and pathogenic mechanisms of the rice sheath blight pathogen.</title>
        <authorList>
            <person name="Zheng A."/>
            <person name="Lin R."/>
            <person name="Xu L."/>
            <person name="Qin P."/>
            <person name="Tang C."/>
            <person name="Ai P."/>
            <person name="Zhang D."/>
            <person name="Liu Y."/>
            <person name="Sun Z."/>
            <person name="Feng H."/>
            <person name="Wang Y."/>
            <person name="Chen Y."/>
            <person name="Liang X."/>
            <person name="Fu R."/>
            <person name="Li Q."/>
            <person name="Zhang J."/>
            <person name="Yu X."/>
            <person name="Xie Z."/>
            <person name="Ding L."/>
            <person name="Guan P."/>
            <person name="Tang J."/>
            <person name="Liang Y."/>
            <person name="Wang S."/>
            <person name="Deng Q."/>
            <person name="Li S."/>
            <person name="Zhu J."/>
            <person name="Wang L."/>
            <person name="Liu H."/>
            <person name="Li P."/>
        </authorList>
    </citation>
    <scope>NUCLEOTIDE SEQUENCE [LARGE SCALE GENOMIC DNA]</scope>
    <source>
        <strain evidence="2">AG-1 IA</strain>
    </source>
</reference>
<keyword evidence="2" id="KW-1185">Reference proteome</keyword>
<evidence type="ECO:0000313" key="2">
    <source>
        <dbReference type="Proteomes" id="UP000011668"/>
    </source>
</evidence>
<dbReference type="EMBL" id="AFRT01001444">
    <property type="protein sequence ID" value="ELU40350.1"/>
    <property type="molecule type" value="Genomic_DNA"/>
</dbReference>
<dbReference type="HOGENOM" id="CLU_2741776_0_0_1"/>